<feature type="compositionally biased region" description="Basic and acidic residues" evidence="4">
    <location>
        <begin position="537"/>
        <end position="550"/>
    </location>
</feature>
<sequence length="604" mass="67243">MAEESKKGAEAVATDIYNVEAAEILANEALVRFSFMPLSIFVFKGLCRFMSSFFQPFQLLRSYIRFIRKVNEKKGAEGLEETRKAYDFMLSYVGTDIASGPVWMEYIAFLKSMPATTSQEESHRMTAMRKVYQKAIVTPTHHVDVLWKDYENFENSVSRALIIAYLILKWPLANPQRIDTATSNRRVIFTYEQCLMYLYHYPDIWYDYATWHAKSGSVDSAVKILNLLRYAYAELEESRGGIQPAKKIYEGLLANSTNVTSLAHIQVAHNVFEAGLKRFMHEPGYILEYADFLCRLNDDRNVRALFERALSSLPPEESVEVEQRRKEALSRAPEEGAPSLETTLHDIVSRYSFMDLWPCSSKELDHLSRQEWLAKNLTKKVDKSILQGANSTGPEKDSSNSKASTQPTKVVYPDTSRMVIYDPRQSHAGHELQAISGLGTTSAVSSVSGGNTNANDEILKAVSPALMAFISHLPAVDGPSPDVDIVLSILLQNPIPTGQPGKPVSLPQMPGGPAPSTSDISGSSKSRLNPNGSSQRLLRETQSGKRKDLERQEDDESTTVQSRPLPRDVFRIRQMQRTRGVSASQTGSAASGGSAFSGEQSISN</sequence>
<evidence type="ECO:0000259" key="5">
    <source>
        <dbReference type="Pfam" id="PF05843"/>
    </source>
</evidence>
<dbReference type="InterPro" id="IPR045243">
    <property type="entry name" value="Rna14-like"/>
</dbReference>
<dbReference type="InterPro" id="IPR011990">
    <property type="entry name" value="TPR-like_helical_dom_sf"/>
</dbReference>
<evidence type="ECO:0000256" key="2">
    <source>
        <dbReference type="ARBA" id="ARBA00022737"/>
    </source>
</evidence>
<dbReference type="OrthoDB" id="26282at2759"/>
<keyword evidence="2" id="KW-0677">Repeat</keyword>
<accession>A0A9D5CU54</accession>
<organism evidence="6 7">
    <name type="scientific">Dioscorea zingiberensis</name>
    <dbReference type="NCBI Taxonomy" id="325984"/>
    <lineage>
        <taxon>Eukaryota</taxon>
        <taxon>Viridiplantae</taxon>
        <taxon>Streptophyta</taxon>
        <taxon>Embryophyta</taxon>
        <taxon>Tracheophyta</taxon>
        <taxon>Spermatophyta</taxon>
        <taxon>Magnoliopsida</taxon>
        <taxon>Liliopsida</taxon>
        <taxon>Dioscoreales</taxon>
        <taxon>Dioscoreaceae</taxon>
        <taxon>Dioscorea</taxon>
    </lineage>
</organism>
<dbReference type="InterPro" id="IPR003107">
    <property type="entry name" value="HAT"/>
</dbReference>
<dbReference type="GO" id="GO:0003729">
    <property type="term" value="F:mRNA binding"/>
    <property type="evidence" value="ECO:0007669"/>
    <property type="project" value="TreeGrafter"/>
</dbReference>
<dbReference type="GO" id="GO:0031124">
    <property type="term" value="P:mRNA 3'-end processing"/>
    <property type="evidence" value="ECO:0007669"/>
    <property type="project" value="InterPro"/>
</dbReference>
<reference evidence="6" key="2">
    <citation type="journal article" date="2022" name="Hortic Res">
        <title>The genome of Dioscorea zingiberensis sheds light on the biosynthesis, origin and evolution of the medicinally important diosgenin saponins.</title>
        <authorList>
            <person name="Li Y."/>
            <person name="Tan C."/>
            <person name="Li Z."/>
            <person name="Guo J."/>
            <person name="Li S."/>
            <person name="Chen X."/>
            <person name="Wang C."/>
            <person name="Dai X."/>
            <person name="Yang H."/>
            <person name="Song W."/>
            <person name="Hou L."/>
            <person name="Xu J."/>
            <person name="Tong Z."/>
            <person name="Xu A."/>
            <person name="Yuan X."/>
            <person name="Wang W."/>
            <person name="Yang Q."/>
            <person name="Chen L."/>
            <person name="Sun Z."/>
            <person name="Wang K."/>
            <person name="Pan B."/>
            <person name="Chen J."/>
            <person name="Bao Y."/>
            <person name="Liu F."/>
            <person name="Qi X."/>
            <person name="Gang D.R."/>
            <person name="Wen J."/>
            <person name="Li J."/>
        </authorList>
    </citation>
    <scope>NUCLEOTIDE SEQUENCE</scope>
    <source>
        <strain evidence="6">Dzin_1.0</strain>
    </source>
</reference>
<name>A0A9D5CU54_9LILI</name>
<proteinExistence type="predicted"/>
<dbReference type="EMBL" id="JAGGNH010000003">
    <property type="protein sequence ID" value="KAJ0979074.1"/>
    <property type="molecule type" value="Genomic_DNA"/>
</dbReference>
<feature type="compositionally biased region" description="Low complexity" evidence="4">
    <location>
        <begin position="582"/>
        <end position="604"/>
    </location>
</feature>
<dbReference type="PANTHER" id="PTHR19980">
    <property type="entry name" value="RNA CLEAVAGE STIMULATION FACTOR"/>
    <property type="match status" value="1"/>
</dbReference>
<evidence type="ECO:0000256" key="4">
    <source>
        <dbReference type="SAM" id="MobiDB-lite"/>
    </source>
</evidence>
<dbReference type="Pfam" id="PF05843">
    <property type="entry name" value="Suf"/>
    <property type="match status" value="3"/>
</dbReference>
<dbReference type="InterPro" id="IPR008847">
    <property type="entry name" value="Suf"/>
</dbReference>
<dbReference type="PANTHER" id="PTHR19980:SF0">
    <property type="entry name" value="CLEAVAGE STIMULATION FACTOR SUBUNIT 3"/>
    <property type="match status" value="1"/>
</dbReference>
<dbReference type="Proteomes" id="UP001085076">
    <property type="component" value="Miscellaneous, Linkage group lg03"/>
</dbReference>
<dbReference type="GO" id="GO:0005634">
    <property type="term" value="C:nucleus"/>
    <property type="evidence" value="ECO:0007669"/>
    <property type="project" value="UniProtKB-SubCell"/>
</dbReference>
<evidence type="ECO:0000313" key="7">
    <source>
        <dbReference type="Proteomes" id="UP001085076"/>
    </source>
</evidence>
<dbReference type="AlphaFoldDB" id="A0A9D5CU54"/>
<evidence type="ECO:0000256" key="3">
    <source>
        <dbReference type="ARBA" id="ARBA00023242"/>
    </source>
</evidence>
<evidence type="ECO:0000313" key="6">
    <source>
        <dbReference type="EMBL" id="KAJ0979074.1"/>
    </source>
</evidence>
<keyword evidence="7" id="KW-1185">Reference proteome</keyword>
<gene>
    <name evidence="6" type="ORF">J5N97_014548</name>
</gene>
<feature type="region of interest" description="Disordered" evidence="4">
    <location>
        <begin position="498"/>
        <end position="604"/>
    </location>
</feature>
<feature type="domain" description="Suppressor of forked" evidence="5">
    <location>
        <begin position="168"/>
        <end position="254"/>
    </location>
</feature>
<keyword evidence="3" id="KW-0539">Nucleus</keyword>
<reference evidence="6" key="1">
    <citation type="submission" date="2021-03" db="EMBL/GenBank/DDBJ databases">
        <authorList>
            <person name="Li Z."/>
            <person name="Yang C."/>
        </authorList>
    </citation>
    <scope>NUCLEOTIDE SEQUENCE</scope>
    <source>
        <strain evidence="6">Dzin_1.0</strain>
        <tissue evidence="6">Leaf</tissue>
    </source>
</reference>
<dbReference type="SMART" id="SM00386">
    <property type="entry name" value="HAT"/>
    <property type="match status" value="5"/>
</dbReference>
<protein>
    <recommendedName>
        <fullName evidence="5">Suppressor of forked domain-containing protein</fullName>
    </recommendedName>
</protein>
<feature type="region of interest" description="Disordered" evidence="4">
    <location>
        <begin position="387"/>
        <end position="409"/>
    </location>
</feature>
<feature type="region of interest" description="Disordered" evidence="4">
    <location>
        <begin position="316"/>
        <end position="337"/>
    </location>
</feature>
<dbReference type="Gene3D" id="1.25.40.10">
    <property type="entry name" value="Tetratricopeptide repeat domain"/>
    <property type="match status" value="2"/>
</dbReference>
<comment type="subcellular location">
    <subcellularLocation>
        <location evidence="1">Nucleus</location>
    </subcellularLocation>
</comment>
<feature type="domain" description="Suppressor of forked" evidence="5">
    <location>
        <begin position="266"/>
        <end position="314"/>
    </location>
</feature>
<dbReference type="Gene3D" id="1.25.40.1040">
    <property type="match status" value="1"/>
</dbReference>
<feature type="compositionally biased region" description="Basic and acidic residues" evidence="4">
    <location>
        <begin position="321"/>
        <end position="334"/>
    </location>
</feature>
<feature type="compositionally biased region" description="Polar residues" evidence="4">
    <location>
        <begin position="515"/>
        <end position="536"/>
    </location>
</feature>
<comment type="caution">
    <text evidence="6">The sequence shown here is derived from an EMBL/GenBank/DDBJ whole genome shotgun (WGS) entry which is preliminary data.</text>
</comment>
<feature type="domain" description="Suppressor of forked" evidence="5">
    <location>
        <begin position="57"/>
        <end position="160"/>
    </location>
</feature>
<dbReference type="SUPFAM" id="SSF48452">
    <property type="entry name" value="TPR-like"/>
    <property type="match status" value="1"/>
</dbReference>
<evidence type="ECO:0000256" key="1">
    <source>
        <dbReference type="ARBA" id="ARBA00004123"/>
    </source>
</evidence>